<dbReference type="InterPro" id="IPR027405">
    <property type="entry name" value="YidB-like"/>
</dbReference>
<dbReference type="AlphaFoldDB" id="A0A086XUH0"/>
<evidence type="ECO:0008006" key="3">
    <source>
        <dbReference type="Google" id="ProtNLM"/>
    </source>
</evidence>
<keyword evidence="2" id="KW-1185">Reference proteome</keyword>
<sequence>MGLLDQVLSGVLNSRGTGGQNGGHSPLLPILMALLSSRGGQSGGLGGVLGGGGNPGGAGQTAGLNGGLGGLIDMFTQVGQGETAKSWISSGPNRSIAPQDVEKAFGGQTIDNLSQQTGLQRNDLLAQLSAILPEAVDRLTPKGRMPEEHETRDW</sequence>
<dbReference type="EMBL" id="JGYG01000023">
    <property type="protein sequence ID" value="KFI25670.1"/>
    <property type="molecule type" value="Genomic_DNA"/>
</dbReference>
<dbReference type="OrthoDB" id="4235777at2"/>
<accession>A0A086XUH0</accession>
<dbReference type="Gene3D" id="1.10.10.690">
    <property type="entry name" value="YidB-like"/>
    <property type="match status" value="1"/>
</dbReference>
<reference evidence="1 2" key="1">
    <citation type="submission" date="2014-03" db="EMBL/GenBank/DDBJ databases">
        <title>Genome of Haematobacter massiliensis CCUG 47968.</title>
        <authorList>
            <person name="Wang D."/>
            <person name="Wang G."/>
        </authorList>
    </citation>
    <scope>NUCLEOTIDE SEQUENCE [LARGE SCALE GENOMIC DNA]</scope>
    <source>
        <strain evidence="1 2">CCUG 47968</strain>
    </source>
</reference>
<gene>
    <name evidence="1" type="ORF">CN97_07795</name>
</gene>
<dbReference type="RefSeq" id="WP_035714672.1">
    <property type="nucleotide sequence ID" value="NZ_JGYG01000023.1"/>
</dbReference>
<dbReference type="InterPro" id="IPR045372">
    <property type="entry name" value="YidB"/>
</dbReference>
<proteinExistence type="predicted"/>
<dbReference type="STRING" id="195105.CN97_07795"/>
<dbReference type="eggNOG" id="COG3753">
    <property type="taxonomic scope" value="Bacteria"/>
</dbReference>
<dbReference type="Pfam" id="PF20159">
    <property type="entry name" value="YidB"/>
    <property type="match status" value="1"/>
</dbReference>
<organism evidence="1 2">
    <name type="scientific">Haematobacter massiliensis</name>
    <dbReference type="NCBI Taxonomy" id="195105"/>
    <lineage>
        <taxon>Bacteria</taxon>
        <taxon>Pseudomonadati</taxon>
        <taxon>Pseudomonadota</taxon>
        <taxon>Alphaproteobacteria</taxon>
        <taxon>Rhodobacterales</taxon>
        <taxon>Paracoccaceae</taxon>
        <taxon>Haematobacter</taxon>
    </lineage>
</organism>
<protein>
    <recommendedName>
        <fullName evidence="3">DUF937 domain-containing protein</fullName>
    </recommendedName>
</protein>
<comment type="caution">
    <text evidence="1">The sequence shown here is derived from an EMBL/GenBank/DDBJ whole genome shotgun (WGS) entry which is preliminary data.</text>
</comment>
<dbReference type="Proteomes" id="UP000028826">
    <property type="component" value="Unassembled WGS sequence"/>
</dbReference>
<evidence type="ECO:0000313" key="1">
    <source>
        <dbReference type="EMBL" id="KFI25670.1"/>
    </source>
</evidence>
<evidence type="ECO:0000313" key="2">
    <source>
        <dbReference type="Proteomes" id="UP000028826"/>
    </source>
</evidence>
<dbReference type="SUPFAM" id="SSF140804">
    <property type="entry name" value="YidB-like"/>
    <property type="match status" value="1"/>
</dbReference>
<name>A0A086XUH0_9RHOB</name>